<dbReference type="GeneID" id="80452732"/>
<dbReference type="Pfam" id="PF01047">
    <property type="entry name" value="MarR"/>
    <property type="match status" value="1"/>
</dbReference>
<accession>A0A173LYZ2</accession>
<dbReference type="RefSeq" id="WP_096383240.1">
    <property type="nucleotide sequence ID" value="NZ_AP017457.1"/>
</dbReference>
<organism evidence="1 2">
    <name type="scientific">Aurantimicrobium minutum</name>
    <dbReference type="NCBI Taxonomy" id="708131"/>
    <lineage>
        <taxon>Bacteria</taxon>
        <taxon>Bacillati</taxon>
        <taxon>Actinomycetota</taxon>
        <taxon>Actinomycetes</taxon>
        <taxon>Micrococcales</taxon>
        <taxon>Microbacteriaceae</taxon>
        <taxon>Aurantimicrobium</taxon>
    </lineage>
</organism>
<dbReference type="PANTHER" id="PTHR33164">
    <property type="entry name" value="TRANSCRIPTIONAL REGULATOR, MARR FAMILY"/>
    <property type="match status" value="1"/>
</dbReference>
<gene>
    <name evidence="1" type="ORF">AUMI_115370</name>
</gene>
<dbReference type="SMART" id="SM00347">
    <property type="entry name" value="HTH_MARR"/>
    <property type="match status" value="1"/>
</dbReference>
<dbReference type="InterPro" id="IPR036388">
    <property type="entry name" value="WH-like_DNA-bd_sf"/>
</dbReference>
<evidence type="ECO:0000313" key="1">
    <source>
        <dbReference type="EMBL" id="BAV00080.1"/>
    </source>
</evidence>
<dbReference type="AlphaFoldDB" id="A0A173LYZ2"/>
<evidence type="ECO:0000313" key="2">
    <source>
        <dbReference type="Proteomes" id="UP000243847"/>
    </source>
</evidence>
<dbReference type="EMBL" id="AP017457">
    <property type="protein sequence ID" value="BAV00080.1"/>
    <property type="molecule type" value="Genomic_DNA"/>
</dbReference>
<dbReference type="SUPFAM" id="SSF46785">
    <property type="entry name" value="Winged helix' DNA-binding domain"/>
    <property type="match status" value="1"/>
</dbReference>
<reference evidence="1 2" key="1">
    <citation type="journal article" date="2016" name="Genome Announc.">
        <title>Complete Genome Sequence of Aurantimicrobium minutum Type Strain KNCT, a Planktonic Ultramicrobacterium Isolated from River Water.</title>
        <authorList>
            <person name="Nakai R."/>
            <person name="Fujisawa T."/>
            <person name="Nakamura Y."/>
            <person name="Nishide H."/>
            <person name="Uchiyama I."/>
            <person name="Baba T."/>
            <person name="Toyoda A."/>
            <person name="Fujiyama A."/>
            <person name="Naganuma T."/>
            <person name="Niki H."/>
        </authorList>
    </citation>
    <scope>NUCLEOTIDE SEQUENCE [LARGE SCALE GENOMIC DNA]</scope>
    <source>
        <strain evidence="1 2">KNC</strain>
    </source>
</reference>
<dbReference type="OrthoDB" id="162531at2"/>
<protein>
    <submittedName>
        <fullName evidence="1">Regulatory protein</fullName>
    </submittedName>
</protein>
<proteinExistence type="predicted"/>
<dbReference type="GO" id="GO:0003700">
    <property type="term" value="F:DNA-binding transcription factor activity"/>
    <property type="evidence" value="ECO:0007669"/>
    <property type="project" value="InterPro"/>
</dbReference>
<dbReference type="Gene3D" id="1.10.10.10">
    <property type="entry name" value="Winged helix-like DNA-binding domain superfamily/Winged helix DNA-binding domain"/>
    <property type="match status" value="1"/>
</dbReference>
<dbReference type="Proteomes" id="UP000243847">
    <property type="component" value="Chromosome sequence1"/>
</dbReference>
<dbReference type="PANTHER" id="PTHR33164:SF106">
    <property type="entry name" value="TRANSCRIPTIONAL REGULATORY PROTEIN"/>
    <property type="match status" value="1"/>
</dbReference>
<dbReference type="PROSITE" id="PS50995">
    <property type="entry name" value="HTH_MARR_2"/>
    <property type="match status" value="1"/>
</dbReference>
<dbReference type="InterPro" id="IPR000835">
    <property type="entry name" value="HTH_MarR-typ"/>
</dbReference>
<dbReference type="GO" id="GO:0006950">
    <property type="term" value="P:response to stress"/>
    <property type="evidence" value="ECO:0007669"/>
    <property type="project" value="TreeGrafter"/>
</dbReference>
<dbReference type="InterPro" id="IPR039422">
    <property type="entry name" value="MarR/SlyA-like"/>
</dbReference>
<sequence length="153" mass="16835">MSEQSQTEPAMYGHRATRLLRSVIQESEEYSKTVGQHLMVNQTDLQAMTHLIENGPMSAGDLAKSVGLSPAAGTTMIDRLVEVGHVSRESHPTDRRAVVVVPNPQSVASAWQRIMPLISASETILDDMNEEERAAVEKYLALMLTAYKAEAEK</sequence>
<dbReference type="InterPro" id="IPR036390">
    <property type="entry name" value="WH_DNA-bd_sf"/>
</dbReference>
<dbReference type="KEGG" id="amin:AUMI_115370"/>
<name>A0A173LYZ2_9MICO</name>